<dbReference type="RefSeq" id="XP_001588928.1">
    <property type="nucleotide sequence ID" value="XM_001588878.1"/>
</dbReference>
<dbReference type="InParanoid" id="A7EYR0"/>
<dbReference type="Proteomes" id="UP000001312">
    <property type="component" value="Unassembled WGS sequence"/>
</dbReference>
<organism evidence="2 3">
    <name type="scientific">Sclerotinia sclerotiorum (strain ATCC 18683 / 1980 / Ss-1)</name>
    <name type="common">White mold</name>
    <name type="synonym">Whetzelinia sclerotiorum</name>
    <dbReference type="NCBI Taxonomy" id="665079"/>
    <lineage>
        <taxon>Eukaryota</taxon>
        <taxon>Fungi</taxon>
        <taxon>Dikarya</taxon>
        <taxon>Ascomycota</taxon>
        <taxon>Pezizomycotina</taxon>
        <taxon>Leotiomycetes</taxon>
        <taxon>Helotiales</taxon>
        <taxon>Sclerotiniaceae</taxon>
        <taxon>Sclerotinia</taxon>
    </lineage>
</organism>
<feature type="region of interest" description="Disordered" evidence="1">
    <location>
        <begin position="1"/>
        <end position="51"/>
    </location>
</feature>
<keyword evidence="3" id="KW-1185">Reference proteome</keyword>
<evidence type="ECO:0000313" key="2">
    <source>
        <dbReference type="EMBL" id="EDN94602.1"/>
    </source>
</evidence>
<evidence type="ECO:0000256" key="1">
    <source>
        <dbReference type="SAM" id="MobiDB-lite"/>
    </source>
</evidence>
<dbReference type="GeneID" id="5484722"/>
<name>A7EYR0_SCLS1</name>
<accession>A7EYR0</accession>
<dbReference type="EMBL" id="CH476635">
    <property type="protein sequence ID" value="EDN94602.1"/>
    <property type="molecule type" value="Genomic_DNA"/>
</dbReference>
<evidence type="ECO:0000313" key="3">
    <source>
        <dbReference type="Proteomes" id="UP000001312"/>
    </source>
</evidence>
<sequence>MDGDICGGMEGVRKKGRKEGREGGRDGGDEEGIMSDGEIEMVDTGLWVGSE</sequence>
<feature type="compositionally biased region" description="Acidic residues" evidence="1">
    <location>
        <begin position="28"/>
        <end position="41"/>
    </location>
</feature>
<reference evidence="3" key="1">
    <citation type="journal article" date="2011" name="PLoS Genet.">
        <title>Genomic analysis of the necrotrophic fungal pathogens Sclerotinia sclerotiorum and Botrytis cinerea.</title>
        <authorList>
            <person name="Amselem J."/>
            <person name="Cuomo C.A."/>
            <person name="van Kan J.A."/>
            <person name="Viaud M."/>
            <person name="Benito E.P."/>
            <person name="Couloux A."/>
            <person name="Coutinho P.M."/>
            <person name="de Vries R.P."/>
            <person name="Dyer P.S."/>
            <person name="Fillinger S."/>
            <person name="Fournier E."/>
            <person name="Gout L."/>
            <person name="Hahn M."/>
            <person name="Kohn L."/>
            <person name="Lapalu N."/>
            <person name="Plummer K.M."/>
            <person name="Pradier J.M."/>
            <person name="Quevillon E."/>
            <person name="Sharon A."/>
            <person name="Simon A."/>
            <person name="ten Have A."/>
            <person name="Tudzynski B."/>
            <person name="Tudzynski P."/>
            <person name="Wincker P."/>
            <person name="Andrew M."/>
            <person name="Anthouard V."/>
            <person name="Beever R.E."/>
            <person name="Beffa R."/>
            <person name="Benoit I."/>
            <person name="Bouzid O."/>
            <person name="Brault B."/>
            <person name="Chen Z."/>
            <person name="Choquer M."/>
            <person name="Collemare J."/>
            <person name="Cotton P."/>
            <person name="Danchin E.G."/>
            <person name="Da Silva C."/>
            <person name="Gautier A."/>
            <person name="Giraud C."/>
            <person name="Giraud T."/>
            <person name="Gonzalez C."/>
            <person name="Grossetete S."/>
            <person name="Guldener U."/>
            <person name="Henrissat B."/>
            <person name="Howlett B.J."/>
            <person name="Kodira C."/>
            <person name="Kretschmer M."/>
            <person name="Lappartient A."/>
            <person name="Leroch M."/>
            <person name="Levis C."/>
            <person name="Mauceli E."/>
            <person name="Neuveglise C."/>
            <person name="Oeser B."/>
            <person name="Pearson M."/>
            <person name="Poulain J."/>
            <person name="Poussereau N."/>
            <person name="Quesneville H."/>
            <person name="Rascle C."/>
            <person name="Schumacher J."/>
            <person name="Segurens B."/>
            <person name="Sexton A."/>
            <person name="Silva E."/>
            <person name="Sirven C."/>
            <person name="Soanes D.M."/>
            <person name="Talbot N.J."/>
            <person name="Templeton M."/>
            <person name="Yandava C."/>
            <person name="Yarden O."/>
            <person name="Zeng Q."/>
            <person name="Rollins J.A."/>
            <person name="Lebrun M.H."/>
            <person name="Dickman M."/>
        </authorList>
    </citation>
    <scope>NUCLEOTIDE SEQUENCE [LARGE SCALE GENOMIC DNA]</scope>
    <source>
        <strain evidence="3">ATCC 18683 / 1980 / Ss-1</strain>
    </source>
</reference>
<dbReference type="HOGENOM" id="CLU_3107830_0_0_1"/>
<protein>
    <submittedName>
        <fullName evidence="2">Uncharacterized protein</fullName>
    </submittedName>
</protein>
<dbReference type="AlphaFoldDB" id="A7EYR0"/>
<feature type="compositionally biased region" description="Gly residues" evidence="1">
    <location>
        <begin position="1"/>
        <end position="10"/>
    </location>
</feature>
<dbReference type="KEGG" id="ssl:SS1G_10476"/>
<gene>
    <name evidence="2" type="ORF">SS1G_10476</name>
</gene>
<proteinExistence type="predicted"/>